<dbReference type="InterPro" id="IPR051048">
    <property type="entry name" value="Peptidase_S8/S53_subtilisin"/>
</dbReference>
<keyword evidence="4 5" id="KW-0720">Serine protease</keyword>
<dbReference type="Proteomes" id="UP000033054">
    <property type="component" value="Chromosome"/>
</dbReference>
<dbReference type="HOGENOM" id="CLU_022359_0_0_10"/>
<evidence type="ECO:0000256" key="2">
    <source>
        <dbReference type="ARBA" id="ARBA00022670"/>
    </source>
</evidence>
<dbReference type="EMBL" id="CP010429">
    <property type="protein sequence ID" value="AKD58473.1"/>
    <property type="molecule type" value="Genomic_DNA"/>
</dbReference>
<dbReference type="SUPFAM" id="SSF52743">
    <property type="entry name" value="Subtilisin-like"/>
    <property type="match status" value="1"/>
</dbReference>
<dbReference type="GO" id="GO:0006508">
    <property type="term" value="P:proteolysis"/>
    <property type="evidence" value="ECO:0007669"/>
    <property type="project" value="UniProtKB-KW"/>
</dbReference>
<keyword evidence="8" id="KW-1185">Reference proteome</keyword>
<organism evidence="7 8">
    <name type="scientific">Spirosoma radiotolerans</name>
    <dbReference type="NCBI Taxonomy" id="1379870"/>
    <lineage>
        <taxon>Bacteria</taxon>
        <taxon>Pseudomonadati</taxon>
        <taxon>Bacteroidota</taxon>
        <taxon>Cytophagia</taxon>
        <taxon>Cytophagales</taxon>
        <taxon>Cytophagaceae</taxon>
        <taxon>Spirosoma</taxon>
    </lineage>
</organism>
<feature type="active site" description="Charge relay system" evidence="5">
    <location>
        <position position="41"/>
    </location>
</feature>
<feature type="domain" description="Peptidase S8/S53" evidence="6">
    <location>
        <begin position="35"/>
        <end position="476"/>
    </location>
</feature>
<dbReference type="PANTHER" id="PTHR43399:SF4">
    <property type="entry name" value="CELL WALL-ASSOCIATED PROTEASE"/>
    <property type="match status" value="1"/>
</dbReference>
<dbReference type="PROSITE" id="PS00137">
    <property type="entry name" value="SUBTILASE_HIS"/>
    <property type="match status" value="1"/>
</dbReference>
<accession>A0A0E4A0I5</accession>
<evidence type="ECO:0000256" key="5">
    <source>
        <dbReference type="PROSITE-ProRule" id="PRU01240"/>
    </source>
</evidence>
<sequence length="512" mass="56420">MQWHHLDPLTDKTIGISTNRAYQLLQTLPKPKTPVIVAVIDGGVDTNHEDLKSLIWTNPRELVDNGRDDDRNGYIDDIHGWNFLGLKDGRTLAFLQKEETRLYARLQPLFETKGSTASQPRELALWKVVKPYFESRQAGYKQSYTVDSRFLAQDSATIAQLKQVFGVTRIDTALLHHPPTSDTTLIKQAQAFYQGMLMRGYANQDLDSYQRGHQRVNSRLKTRVNYAYNLQYFPPATDAKPANLTERGYGNADVIGGYTETGTWHGTHVAGIIAADRTNTLGVQGIADRVQIMSLVATPDGDERDKDVANAIRYAVDNGAQIINMSFGKYFSPEQSVVDDAIRYAGQKGVLLVHVAGNDQIDLDSARMYPSPLFLNGQQVPNLITVGASDRSNDSSLVGEFSNYGKRTVDVFAPGVLIESTTPKNTYEPGSGTSMATPVVAGMAAVLKSYFPMLTPVDLKRIILQSAVVYHTPVLKPGTKQTVDFASLSKTGAIVNLYEAVKLALSERGSKK</sequence>
<evidence type="ECO:0000313" key="8">
    <source>
        <dbReference type="Proteomes" id="UP000033054"/>
    </source>
</evidence>
<dbReference type="GO" id="GO:0004252">
    <property type="term" value="F:serine-type endopeptidase activity"/>
    <property type="evidence" value="ECO:0007669"/>
    <property type="project" value="UniProtKB-UniRule"/>
</dbReference>
<dbReference type="InterPro" id="IPR015500">
    <property type="entry name" value="Peptidase_S8_subtilisin-rel"/>
</dbReference>
<dbReference type="InterPro" id="IPR000209">
    <property type="entry name" value="Peptidase_S8/S53_dom"/>
</dbReference>
<keyword evidence="2 5" id="KW-0645">Protease</keyword>
<proteinExistence type="inferred from homology"/>
<dbReference type="InterPro" id="IPR022398">
    <property type="entry name" value="Peptidase_S8_His-AS"/>
</dbReference>
<evidence type="ECO:0000256" key="4">
    <source>
        <dbReference type="ARBA" id="ARBA00022825"/>
    </source>
</evidence>
<feature type="active site" description="Charge relay system" evidence="5">
    <location>
        <position position="434"/>
    </location>
</feature>
<comment type="similarity">
    <text evidence="1 5">Belongs to the peptidase S8 family.</text>
</comment>
<dbReference type="PANTHER" id="PTHR43399">
    <property type="entry name" value="SUBTILISIN-RELATED"/>
    <property type="match status" value="1"/>
</dbReference>
<dbReference type="Gene3D" id="3.40.50.200">
    <property type="entry name" value="Peptidase S8/S53 domain"/>
    <property type="match status" value="2"/>
</dbReference>
<dbReference type="InterPro" id="IPR036852">
    <property type="entry name" value="Peptidase_S8/S53_dom_sf"/>
</dbReference>
<dbReference type="PROSITE" id="PS00138">
    <property type="entry name" value="SUBTILASE_SER"/>
    <property type="match status" value="1"/>
</dbReference>
<evidence type="ECO:0000313" key="7">
    <source>
        <dbReference type="EMBL" id="AKD58473.1"/>
    </source>
</evidence>
<dbReference type="PATRIC" id="fig|1379870.5.peg.2542"/>
<dbReference type="AlphaFoldDB" id="A0A0E4A0I5"/>
<dbReference type="KEGG" id="srd:SD10_11705"/>
<gene>
    <name evidence="7" type="ORF">SD10_11705</name>
</gene>
<dbReference type="InterPro" id="IPR034080">
    <property type="entry name" value="Protease_P7-like_dom"/>
</dbReference>
<evidence type="ECO:0000256" key="1">
    <source>
        <dbReference type="ARBA" id="ARBA00011073"/>
    </source>
</evidence>
<feature type="active site" description="Charge relay system" evidence="5">
    <location>
        <position position="265"/>
    </location>
</feature>
<dbReference type="InterPro" id="IPR023828">
    <property type="entry name" value="Peptidase_S8_Ser-AS"/>
</dbReference>
<keyword evidence="3 5" id="KW-0378">Hydrolase</keyword>
<dbReference type="PRINTS" id="PR00723">
    <property type="entry name" value="SUBTILISIN"/>
</dbReference>
<protein>
    <recommendedName>
        <fullName evidence="6">Peptidase S8/S53 domain-containing protein</fullName>
    </recommendedName>
</protein>
<evidence type="ECO:0000259" key="6">
    <source>
        <dbReference type="Pfam" id="PF00082"/>
    </source>
</evidence>
<evidence type="ECO:0000256" key="3">
    <source>
        <dbReference type="ARBA" id="ARBA00022801"/>
    </source>
</evidence>
<name>A0A0E4A0I5_9BACT</name>
<dbReference type="STRING" id="1379870.SD10_11705"/>
<dbReference type="Pfam" id="PF00082">
    <property type="entry name" value="Peptidase_S8"/>
    <property type="match status" value="1"/>
</dbReference>
<dbReference type="PROSITE" id="PS51892">
    <property type="entry name" value="SUBTILASE"/>
    <property type="match status" value="1"/>
</dbReference>
<dbReference type="CDD" id="cd07483">
    <property type="entry name" value="Peptidases_S8_Subtilisin_Novo-like"/>
    <property type="match status" value="1"/>
</dbReference>
<reference evidence="7 8" key="1">
    <citation type="journal article" date="2014" name="Curr. Microbiol.">
        <title>Spirosoma radiotolerans sp. nov., a gamma-radiation-resistant bacterium isolated from gamma ray-irradiated soil.</title>
        <authorList>
            <person name="Lee J.J."/>
            <person name="Srinivasan S."/>
            <person name="Lim S."/>
            <person name="Joe M."/>
            <person name="Im S."/>
            <person name="Bae S.I."/>
            <person name="Park K.R."/>
            <person name="Han J.H."/>
            <person name="Park S.H."/>
            <person name="Joo B.M."/>
            <person name="Park S.J."/>
            <person name="Kim M.K."/>
        </authorList>
    </citation>
    <scope>NUCLEOTIDE SEQUENCE [LARGE SCALE GENOMIC DNA]</scope>
    <source>
        <strain evidence="7 8">DG5A</strain>
    </source>
</reference>